<evidence type="ECO:0000313" key="1">
    <source>
        <dbReference type="EMBL" id="PQP99983.1"/>
    </source>
</evidence>
<keyword evidence="2" id="KW-1185">Reference proteome</keyword>
<gene>
    <name evidence="1" type="ORF">Pyn_18005</name>
</gene>
<evidence type="ECO:0000313" key="2">
    <source>
        <dbReference type="Proteomes" id="UP000250321"/>
    </source>
</evidence>
<accession>A0A314Y7N1</accession>
<sequence>MEYHSGLGISLVPEGPAQRKGCWSFVYIHWLEYREEDSDVPCGFLLACWNICPSSFQGRTFL</sequence>
<dbReference type="EMBL" id="PJQY01001750">
    <property type="protein sequence ID" value="PQP99983.1"/>
    <property type="molecule type" value="Genomic_DNA"/>
</dbReference>
<name>A0A314Y7N1_PRUYE</name>
<organism evidence="1 2">
    <name type="scientific">Prunus yedoensis var. nudiflora</name>
    <dbReference type="NCBI Taxonomy" id="2094558"/>
    <lineage>
        <taxon>Eukaryota</taxon>
        <taxon>Viridiplantae</taxon>
        <taxon>Streptophyta</taxon>
        <taxon>Embryophyta</taxon>
        <taxon>Tracheophyta</taxon>
        <taxon>Spermatophyta</taxon>
        <taxon>Magnoliopsida</taxon>
        <taxon>eudicotyledons</taxon>
        <taxon>Gunneridae</taxon>
        <taxon>Pentapetalae</taxon>
        <taxon>rosids</taxon>
        <taxon>fabids</taxon>
        <taxon>Rosales</taxon>
        <taxon>Rosaceae</taxon>
        <taxon>Amygdaloideae</taxon>
        <taxon>Amygdaleae</taxon>
        <taxon>Prunus</taxon>
    </lineage>
</organism>
<comment type="caution">
    <text evidence="1">The sequence shown here is derived from an EMBL/GenBank/DDBJ whole genome shotgun (WGS) entry which is preliminary data.</text>
</comment>
<dbReference type="AlphaFoldDB" id="A0A314Y7N1"/>
<reference evidence="1 2" key="1">
    <citation type="submission" date="2018-02" db="EMBL/GenBank/DDBJ databases">
        <title>Draft genome of wild Prunus yedoensis var. nudiflora.</title>
        <authorList>
            <person name="Baek S."/>
            <person name="Kim J.-H."/>
            <person name="Choi K."/>
            <person name="Kim G.-B."/>
            <person name="Cho A."/>
            <person name="Jang H."/>
            <person name="Shin C.-H."/>
            <person name="Yu H.-J."/>
            <person name="Mun J.-H."/>
        </authorList>
    </citation>
    <scope>NUCLEOTIDE SEQUENCE [LARGE SCALE GENOMIC DNA]</scope>
    <source>
        <strain evidence="2">cv. Jeju island</strain>
        <tissue evidence="1">Leaf</tissue>
    </source>
</reference>
<dbReference type="Proteomes" id="UP000250321">
    <property type="component" value="Unassembled WGS sequence"/>
</dbReference>
<protein>
    <submittedName>
        <fullName evidence="1">Uncharacterized protein</fullName>
    </submittedName>
</protein>
<proteinExistence type="predicted"/>